<dbReference type="GeneID" id="89500890"/>
<sequence length="646" mass="73515">MLLTSRSQALLKVILDSSNPLKIREVANDFQVSERTIKYDLENIRQWLKDRNIILHSQPNKGIWISEAEEVLQKLRHKLNEHGSKDVILHQKERAKHLAFILLLSDGYQRLNDLADHVGVSRNTVIADVKETEKLLDGLHLELVSKQRYGIRVEGSERQKRYALECLTHDLLDGSVMYRLVQGVLPEHGPGTGAGPLLERWLISPPELDEIIRLTKGFVAKLDKSLPDRTLISIMIRLCMVVNRVKRGQIVSMDEADMAEAAGWGSYSLYARAVREMCARLGMEMPEHEIAYSSLPLLEAEQVHLKRRTSRQPLDVYVATRELIKKVGEMVRTPLWDDPELSEHLFAHVNDRMTRYMQGVLYPNPLTEEIRRSYARMFDAVKRSCEEVFWPYGIYLMDADIAYLVLHFQAGYDRWQDKKKACALVVCGTGRGTSRFLKTHLESEVRSLRVVGLCSTMEVEKYLATRKVDVIISVLPVKTEVPVVIVNPLPTRQDISRIHACLEALELEPETDGVRKSSAKSPHTWMPIETTEISPRDLPLVERLSQDVIVKGYEISCKLTEAFRSQLTEQTASGLVLHVLLMVNRLAFGSSYDEWDVHGGEESAAHSAWRSRINQIMQEAGIIVPQSEVTAILRYLAKKEGGDDEC</sequence>
<dbReference type="PROSITE" id="PS51099">
    <property type="entry name" value="PTS_EIIB_TYPE_2"/>
    <property type="match status" value="1"/>
</dbReference>
<dbReference type="PATRIC" id="fig|1300222.3.peg.1831"/>
<dbReference type="Gene3D" id="1.10.1790.10">
    <property type="entry name" value="PRD domain"/>
    <property type="match status" value="1"/>
</dbReference>
<dbReference type="SUPFAM" id="SSF52794">
    <property type="entry name" value="PTS system IIB component-like"/>
    <property type="match status" value="1"/>
</dbReference>
<dbReference type="PANTHER" id="PTHR30185:SF18">
    <property type="entry name" value="TRANSCRIPTIONAL REGULATOR MTLR"/>
    <property type="match status" value="1"/>
</dbReference>
<evidence type="ECO:0000313" key="7">
    <source>
        <dbReference type="EMBL" id="EMT52884.1"/>
    </source>
</evidence>
<dbReference type="InterPro" id="IPR036388">
    <property type="entry name" value="WH-like_DNA-bd_sf"/>
</dbReference>
<evidence type="ECO:0008006" key="9">
    <source>
        <dbReference type="Google" id="ProtNLM"/>
    </source>
</evidence>
<accession>M8D9D8</accession>
<dbReference type="PANTHER" id="PTHR30185">
    <property type="entry name" value="CRYPTIC BETA-GLUCOSIDE BGL OPERON ANTITERMINATOR"/>
    <property type="match status" value="1"/>
</dbReference>
<evidence type="ECO:0000259" key="6">
    <source>
        <dbReference type="PROSITE" id="PS51372"/>
    </source>
</evidence>
<dbReference type="CDD" id="cd05568">
    <property type="entry name" value="PTS_IIB_bgl_like"/>
    <property type="match status" value="1"/>
</dbReference>
<feature type="domain" description="PTS EIIB type-2" evidence="5">
    <location>
        <begin position="419"/>
        <end position="510"/>
    </location>
</feature>
<keyword evidence="3" id="KW-0805">Transcription regulation</keyword>
<dbReference type="GO" id="GO:0006355">
    <property type="term" value="P:regulation of DNA-templated transcription"/>
    <property type="evidence" value="ECO:0007669"/>
    <property type="project" value="InterPro"/>
</dbReference>
<evidence type="ECO:0000259" key="5">
    <source>
        <dbReference type="PROSITE" id="PS51099"/>
    </source>
</evidence>
<dbReference type="Gene3D" id="1.10.10.10">
    <property type="entry name" value="Winged helix-like DNA-binding domain superfamily/Winged helix DNA-binding domain"/>
    <property type="match status" value="2"/>
</dbReference>
<name>M8D9D8_9BACL</name>
<protein>
    <recommendedName>
        <fullName evidence="9">Transcriptional antiterminator</fullName>
    </recommendedName>
</protein>
<dbReference type="GO" id="GO:0008982">
    <property type="term" value="F:protein-N(PI)-phosphohistidine-sugar phosphotransferase activity"/>
    <property type="evidence" value="ECO:0007669"/>
    <property type="project" value="InterPro"/>
</dbReference>
<comment type="caution">
    <text evidence="7">The sequence shown here is derived from an EMBL/GenBank/DDBJ whole genome shotgun (WGS) entry which is preliminary data.</text>
</comment>
<dbReference type="Pfam" id="PF00874">
    <property type="entry name" value="PRD"/>
    <property type="match status" value="1"/>
</dbReference>
<dbReference type="EMBL" id="APBN01000003">
    <property type="protein sequence ID" value="EMT52884.1"/>
    <property type="molecule type" value="Genomic_DNA"/>
</dbReference>
<proteinExistence type="predicted"/>
<keyword evidence="8" id="KW-1185">Reference proteome</keyword>
<evidence type="ECO:0000313" key="8">
    <source>
        <dbReference type="Proteomes" id="UP000012081"/>
    </source>
</evidence>
<dbReference type="STRING" id="1300222.I532_08892"/>
<dbReference type="AlphaFoldDB" id="M8D9D8"/>
<dbReference type="PROSITE" id="PS51372">
    <property type="entry name" value="PRD_2"/>
    <property type="match status" value="1"/>
</dbReference>
<evidence type="ECO:0000256" key="1">
    <source>
        <dbReference type="ARBA" id="ARBA00022679"/>
    </source>
</evidence>
<dbReference type="GO" id="GO:0009401">
    <property type="term" value="P:phosphoenolpyruvate-dependent sugar phosphotransferase system"/>
    <property type="evidence" value="ECO:0007669"/>
    <property type="project" value="InterPro"/>
</dbReference>
<dbReference type="Gene3D" id="3.40.50.2300">
    <property type="match status" value="1"/>
</dbReference>
<gene>
    <name evidence="7" type="ORF">I532_08892</name>
</gene>
<dbReference type="OrthoDB" id="9776005at2"/>
<dbReference type="SUPFAM" id="SSF63520">
    <property type="entry name" value="PTS-regulatory domain, PRD"/>
    <property type="match status" value="2"/>
</dbReference>
<dbReference type="InterPro" id="IPR011608">
    <property type="entry name" value="PRD"/>
</dbReference>
<keyword evidence="1" id="KW-0808">Transferase</keyword>
<dbReference type="InterPro" id="IPR036095">
    <property type="entry name" value="PTS_EIIB-like_sf"/>
</dbReference>
<dbReference type="InterPro" id="IPR050661">
    <property type="entry name" value="BglG_antiterminators"/>
</dbReference>
<organism evidence="7 8">
    <name type="scientific">Brevibacillus borstelensis AK1</name>
    <dbReference type="NCBI Taxonomy" id="1300222"/>
    <lineage>
        <taxon>Bacteria</taxon>
        <taxon>Bacillati</taxon>
        <taxon>Bacillota</taxon>
        <taxon>Bacilli</taxon>
        <taxon>Bacillales</taxon>
        <taxon>Paenibacillaceae</taxon>
        <taxon>Brevibacillus</taxon>
    </lineage>
</organism>
<keyword evidence="2" id="KW-0677">Repeat</keyword>
<reference evidence="7 8" key="1">
    <citation type="submission" date="2013-03" db="EMBL/GenBank/DDBJ databases">
        <title>Assembly of a new bacterial strain Brevibacillus borstelensis AK1.</title>
        <authorList>
            <person name="Rajan I."/>
            <person name="PoliReddy D."/>
            <person name="Sugumar T."/>
            <person name="Rathinam K."/>
            <person name="Alqarawi S."/>
            <person name="Khalil A.B."/>
            <person name="Sivakumar N."/>
        </authorList>
    </citation>
    <scope>NUCLEOTIDE SEQUENCE [LARGE SCALE GENOMIC DNA]</scope>
    <source>
        <strain evidence="7 8">AK1</strain>
    </source>
</reference>
<evidence type="ECO:0000256" key="4">
    <source>
        <dbReference type="ARBA" id="ARBA00023163"/>
    </source>
</evidence>
<feature type="domain" description="PRD" evidence="6">
    <location>
        <begin position="311"/>
        <end position="418"/>
    </location>
</feature>
<dbReference type="Proteomes" id="UP000012081">
    <property type="component" value="Unassembled WGS sequence"/>
</dbReference>
<dbReference type="RefSeq" id="WP_003387720.1">
    <property type="nucleotide sequence ID" value="NZ_APBN01000003.1"/>
</dbReference>
<evidence type="ECO:0000256" key="2">
    <source>
        <dbReference type="ARBA" id="ARBA00022737"/>
    </source>
</evidence>
<dbReference type="InterPro" id="IPR013011">
    <property type="entry name" value="PTS_EIIB_2"/>
</dbReference>
<keyword evidence="4" id="KW-0804">Transcription</keyword>
<dbReference type="InterPro" id="IPR036634">
    <property type="entry name" value="PRD_sf"/>
</dbReference>
<evidence type="ECO:0000256" key="3">
    <source>
        <dbReference type="ARBA" id="ARBA00023015"/>
    </source>
</evidence>